<keyword evidence="1" id="KW-0812">Transmembrane</keyword>
<keyword evidence="3" id="KW-1185">Reference proteome</keyword>
<protein>
    <submittedName>
        <fullName evidence="2">Uncharacterized protein</fullName>
    </submittedName>
</protein>
<accession>A0ABW4LA39</accession>
<evidence type="ECO:0000256" key="1">
    <source>
        <dbReference type="SAM" id="Phobius"/>
    </source>
</evidence>
<dbReference type="Proteomes" id="UP001597347">
    <property type="component" value="Unassembled WGS sequence"/>
</dbReference>
<evidence type="ECO:0000313" key="3">
    <source>
        <dbReference type="Proteomes" id="UP001597347"/>
    </source>
</evidence>
<reference evidence="3" key="1">
    <citation type="journal article" date="2019" name="Int. J. Syst. Evol. Microbiol.">
        <title>The Global Catalogue of Microorganisms (GCM) 10K type strain sequencing project: providing services to taxonomists for standard genome sequencing and annotation.</title>
        <authorList>
            <consortium name="The Broad Institute Genomics Platform"/>
            <consortium name="The Broad Institute Genome Sequencing Center for Infectious Disease"/>
            <person name="Wu L."/>
            <person name="Ma J."/>
        </authorList>
    </citation>
    <scope>NUCLEOTIDE SEQUENCE [LARGE SCALE GENOMIC DNA]</scope>
    <source>
        <strain evidence="3">CGMCC 1.12471</strain>
    </source>
</reference>
<gene>
    <name evidence="2" type="ORF">ACFSBI_01045</name>
</gene>
<sequence length="322" mass="33262">MTGPVADAALVPPLQHRVARVLLAAFVALHAVLALASTGPAPIPMLALVLLSAAAAAVVLLPRRLPAPATAAVVVAALLAAGLVLTTLSVGGWPGYAAWPLGASTFVALALTLRGRIGIAWLLLGGLALECVAWSLLAGAGPLPGVDLVVRHAGTLLIGTLFAVGLRRSAVSLAAYREAEREREAQRVATTTAGTEQRRAAQRFLDLAGAALTDLGAGRPVDPPQLLALEGRLRDEMTAGPLLTDRLNAALAATRAAGMDAVVLEDAHLAAPTRELVADWLAERLDRDHRGRFVARVVRSADGIRVSARSDGFADELELPAS</sequence>
<evidence type="ECO:0000313" key="2">
    <source>
        <dbReference type="EMBL" id="MFD1720122.1"/>
    </source>
</evidence>
<feature type="transmembrane region" description="Helical" evidence="1">
    <location>
        <begin position="43"/>
        <end position="62"/>
    </location>
</feature>
<organism evidence="2 3">
    <name type="scientific">Amnibacterium endophyticum</name>
    <dbReference type="NCBI Taxonomy" id="2109337"/>
    <lineage>
        <taxon>Bacteria</taxon>
        <taxon>Bacillati</taxon>
        <taxon>Actinomycetota</taxon>
        <taxon>Actinomycetes</taxon>
        <taxon>Micrococcales</taxon>
        <taxon>Microbacteriaceae</taxon>
        <taxon>Amnibacterium</taxon>
    </lineage>
</organism>
<proteinExistence type="predicted"/>
<feature type="transmembrane region" description="Helical" evidence="1">
    <location>
        <begin position="69"/>
        <end position="90"/>
    </location>
</feature>
<name>A0ABW4LA39_9MICO</name>
<dbReference type="RefSeq" id="WP_377931329.1">
    <property type="nucleotide sequence ID" value="NZ_JBHUEA010000001.1"/>
</dbReference>
<feature type="transmembrane region" description="Helical" evidence="1">
    <location>
        <begin position="18"/>
        <end position="37"/>
    </location>
</feature>
<feature type="transmembrane region" description="Helical" evidence="1">
    <location>
        <begin position="96"/>
        <end position="113"/>
    </location>
</feature>
<feature type="transmembrane region" description="Helical" evidence="1">
    <location>
        <begin position="149"/>
        <end position="166"/>
    </location>
</feature>
<dbReference type="EMBL" id="JBHUEA010000001">
    <property type="protein sequence ID" value="MFD1720122.1"/>
    <property type="molecule type" value="Genomic_DNA"/>
</dbReference>
<keyword evidence="1" id="KW-0472">Membrane</keyword>
<keyword evidence="1" id="KW-1133">Transmembrane helix</keyword>
<comment type="caution">
    <text evidence="2">The sequence shown here is derived from an EMBL/GenBank/DDBJ whole genome shotgun (WGS) entry which is preliminary data.</text>
</comment>
<feature type="transmembrane region" description="Helical" evidence="1">
    <location>
        <begin position="120"/>
        <end position="137"/>
    </location>
</feature>